<name>A0A1R2D556_9CILI</name>
<keyword evidence="2" id="KW-1185">Reference proteome</keyword>
<accession>A0A1R2D556</accession>
<evidence type="ECO:0000313" key="2">
    <source>
        <dbReference type="Proteomes" id="UP000187209"/>
    </source>
</evidence>
<protein>
    <submittedName>
        <fullName evidence="1">Uncharacterized protein</fullName>
    </submittedName>
</protein>
<proteinExistence type="predicted"/>
<comment type="caution">
    <text evidence="1">The sequence shown here is derived from an EMBL/GenBank/DDBJ whole genome shotgun (WGS) entry which is preliminary data.</text>
</comment>
<dbReference type="Proteomes" id="UP000187209">
    <property type="component" value="Unassembled WGS sequence"/>
</dbReference>
<sequence length="81" mass="9368">MMSEKFRANDECGSRCVTQSHARLKNPEKKSFTFYANYLDKISPLSSMKKQSRGSSDILEKVINGRKCLNFKSFTKRELLL</sequence>
<reference evidence="1 2" key="1">
    <citation type="submission" date="2016-11" db="EMBL/GenBank/DDBJ databases">
        <title>The macronuclear genome of Stentor coeruleus: a giant cell with tiny introns.</title>
        <authorList>
            <person name="Slabodnick M."/>
            <person name="Ruby J.G."/>
            <person name="Reiff S.B."/>
            <person name="Swart E.C."/>
            <person name="Gosai S."/>
            <person name="Prabakaran S."/>
            <person name="Witkowska E."/>
            <person name="Larue G.E."/>
            <person name="Fisher S."/>
            <person name="Freeman R.M."/>
            <person name="Gunawardena J."/>
            <person name="Chu W."/>
            <person name="Stover N.A."/>
            <person name="Gregory B.D."/>
            <person name="Nowacki M."/>
            <person name="Derisi J."/>
            <person name="Roy S.W."/>
            <person name="Marshall W.F."/>
            <person name="Sood P."/>
        </authorList>
    </citation>
    <scope>NUCLEOTIDE SEQUENCE [LARGE SCALE GENOMIC DNA]</scope>
    <source>
        <strain evidence="1">WM001</strain>
    </source>
</reference>
<gene>
    <name evidence="1" type="ORF">SteCoe_61</name>
</gene>
<evidence type="ECO:0000313" key="1">
    <source>
        <dbReference type="EMBL" id="OMJ96326.1"/>
    </source>
</evidence>
<dbReference type="EMBL" id="MPUH01000001">
    <property type="protein sequence ID" value="OMJ96326.1"/>
    <property type="molecule type" value="Genomic_DNA"/>
</dbReference>
<dbReference type="AlphaFoldDB" id="A0A1R2D556"/>
<organism evidence="1 2">
    <name type="scientific">Stentor coeruleus</name>
    <dbReference type="NCBI Taxonomy" id="5963"/>
    <lineage>
        <taxon>Eukaryota</taxon>
        <taxon>Sar</taxon>
        <taxon>Alveolata</taxon>
        <taxon>Ciliophora</taxon>
        <taxon>Postciliodesmatophora</taxon>
        <taxon>Heterotrichea</taxon>
        <taxon>Heterotrichida</taxon>
        <taxon>Stentoridae</taxon>
        <taxon>Stentor</taxon>
    </lineage>
</organism>